<evidence type="ECO:0000256" key="1">
    <source>
        <dbReference type="ARBA" id="ARBA00022553"/>
    </source>
</evidence>
<dbReference type="Pfam" id="PF00072">
    <property type="entry name" value="Response_reg"/>
    <property type="match status" value="1"/>
</dbReference>
<dbReference type="EMBL" id="JANDBC010000002">
    <property type="protein sequence ID" value="MCP9291905.1"/>
    <property type="molecule type" value="Genomic_DNA"/>
</dbReference>
<proteinExistence type="predicted"/>
<organism evidence="4 5">
    <name type="scientific">Gracilimonas sediminicola</name>
    <dbReference type="NCBI Taxonomy" id="2952158"/>
    <lineage>
        <taxon>Bacteria</taxon>
        <taxon>Pseudomonadati</taxon>
        <taxon>Balneolota</taxon>
        <taxon>Balneolia</taxon>
        <taxon>Balneolales</taxon>
        <taxon>Balneolaceae</taxon>
        <taxon>Gracilimonas</taxon>
    </lineage>
</organism>
<feature type="domain" description="Response regulatory" evidence="3">
    <location>
        <begin position="4"/>
        <end position="124"/>
    </location>
</feature>
<dbReference type="InterPro" id="IPR011006">
    <property type="entry name" value="CheY-like_superfamily"/>
</dbReference>
<dbReference type="AlphaFoldDB" id="A0A9X2L444"/>
<dbReference type="SUPFAM" id="SSF52172">
    <property type="entry name" value="CheY-like"/>
    <property type="match status" value="1"/>
</dbReference>
<dbReference type="SMART" id="SM00448">
    <property type="entry name" value="REC"/>
    <property type="match status" value="1"/>
</dbReference>
<evidence type="ECO:0000313" key="5">
    <source>
        <dbReference type="Proteomes" id="UP001139125"/>
    </source>
</evidence>
<dbReference type="RefSeq" id="WP_255134779.1">
    <property type="nucleotide sequence ID" value="NZ_JANDBC010000002.1"/>
</dbReference>
<keyword evidence="5" id="KW-1185">Reference proteome</keyword>
<evidence type="ECO:0000259" key="3">
    <source>
        <dbReference type="PROSITE" id="PS50110"/>
    </source>
</evidence>
<sequence length="133" mass="15002">MKINVLIVEDDAAMRVVLRSTVLSADLDVEVDEIFEAENGKEGLEILEKEKVDMMLVDIYMPIMDGLEMLDYARDHPEMSDIPAIVVSSENNEDRIDAILRQGMGFVHKPLTHLLLKDKISEMINTKRSGETG</sequence>
<dbReference type="Gene3D" id="3.40.50.2300">
    <property type="match status" value="1"/>
</dbReference>
<dbReference type="PANTHER" id="PTHR44591">
    <property type="entry name" value="STRESS RESPONSE REGULATOR PROTEIN 1"/>
    <property type="match status" value="1"/>
</dbReference>
<evidence type="ECO:0000313" key="4">
    <source>
        <dbReference type="EMBL" id="MCP9291905.1"/>
    </source>
</evidence>
<accession>A0A9X2L444</accession>
<reference evidence="4" key="1">
    <citation type="submission" date="2022-06" db="EMBL/GenBank/DDBJ databases">
        <title>Gracilimonas sp. CAU 1638 isolated from sea sediment.</title>
        <authorList>
            <person name="Kim W."/>
        </authorList>
    </citation>
    <scope>NUCLEOTIDE SEQUENCE</scope>
    <source>
        <strain evidence="4">CAU 1638</strain>
    </source>
</reference>
<name>A0A9X2L444_9BACT</name>
<feature type="modified residue" description="4-aspartylphosphate" evidence="2">
    <location>
        <position position="58"/>
    </location>
</feature>
<dbReference type="PROSITE" id="PS50110">
    <property type="entry name" value="RESPONSE_REGULATORY"/>
    <property type="match status" value="1"/>
</dbReference>
<protein>
    <submittedName>
        <fullName evidence="4">Response regulator</fullName>
    </submittedName>
</protein>
<dbReference type="InterPro" id="IPR050595">
    <property type="entry name" value="Bact_response_regulator"/>
</dbReference>
<keyword evidence="1 2" id="KW-0597">Phosphoprotein</keyword>
<dbReference type="GO" id="GO:0000160">
    <property type="term" value="P:phosphorelay signal transduction system"/>
    <property type="evidence" value="ECO:0007669"/>
    <property type="project" value="InterPro"/>
</dbReference>
<dbReference type="CDD" id="cd00156">
    <property type="entry name" value="REC"/>
    <property type="match status" value="1"/>
</dbReference>
<evidence type="ECO:0000256" key="2">
    <source>
        <dbReference type="PROSITE-ProRule" id="PRU00169"/>
    </source>
</evidence>
<comment type="caution">
    <text evidence="4">The sequence shown here is derived from an EMBL/GenBank/DDBJ whole genome shotgun (WGS) entry which is preliminary data.</text>
</comment>
<gene>
    <name evidence="4" type="ORF">NM125_09995</name>
</gene>
<dbReference type="Proteomes" id="UP001139125">
    <property type="component" value="Unassembled WGS sequence"/>
</dbReference>
<dbReference type="PANTHER" id="PTHR44591:SF3">
    <property type="entry name" value="RESPONSE REGULATORY DOMAIN-CONTAINING PROTEIN"/>
    <property type="match status" value="1"/>
</dbReference>
<dbReference type="InterPro" id="IPR001789">
    <property type="entry name" value="Sig_transdc_resp-reg_receiver"/>
</dbReference>